<dbReference type="OrthoDB" id="248489at2"/>
<dbReference type="PROSITE" id="PS51186">
    <property type="entry name" value="GNAT"/>
    <property type="match status" value="1"/>
</dbReference>
<dbReference type="EMBL" id="SWLG01000005">
    <property type="protein sequence ID" value="TLS37880.1"/>
    <property type="molecule type" value="Genomic_DNA"/>
</dbReference>
<keyword evidence="2" id="KW-0808">Transferase</keyword>
<dbReference type="AlphaFoldDB" id="A0A5R9F664"/>
<dbReference type="Proteomes" id="UP000308230">
    <property type="component" value="Unassembled WGS sequence"/>
</dbReference>
<dbReference type="InterPro" id="IPR000182">
    <property type="entry name" value="GNAT_dom"/>
</dbReference>
<evidence type="ECO:0000313" key="2">
    <source>
        <dbReference type="EMBL" id="TLS37880.1"/>
    </source>
</evidence>
<protein>
    <submittedName>
        <fullName evidence="2">GNAT family N-acetyltransferase</fullName>
    </submittedName>
</protein>
<comment type="caution">
    <text evidence="2">The sequence shown here is derived from an EMBL/GenBank/DDBJ whole genome shotgun (WGS) entry which is preliminary data.</text>
</comment>
<dbReference type="Gene3D" id="3.40.630.30">
    <property type="match status" value="1"/>
</dbReference>
<evidence type="ECO:0000313" key="3">
    <source>
        <dbReference type="Proteomes" id="UP000308230"/>
    </source>
</evidence>
<sequence>MIRQLTEKDHERCIRFLKQEPSINLFIIGDIEAFGYDTEFQQIWGDFDVNNELRGVLLRFYQNYIPYGTGEFDAKGFAEIMKRDSTIRMISGKTEIVDRFDRYVGDWIEEKRETYFSECRDVHQLDGMEADDVKKASLEDIDRILSFRKKIFNNSAENARESLYQVMSKNAARTFFIEDNHEIVSGASTTAENTISAMVVAVGTLDNYRKKGLATKCMTRLCREVLGEGKVLCLFYDNPEAGKIYKRLGFSDIGKWSMNTIKQPAGLK</sequence>
<dbReference type="RefSeq" id="WP_138125386.1">
    <property type="nucleotide sequence ID" value="NZ_SWLG01000005.1"/>
</dbReference>
<keyword evidence="3" id="KW-1185">Reference proteome</keyword>
<organism evidence="2 3">
    <name type="scientific">Exobacillus caeni</name>
    <dbReference type="NCBI Taxonomy" id="2574798"/>
    <lineage>
        <taxon>Bacteria</taxon>
        <taxon>Bacillati</taxon>
        <taxon>Bacillota</taxon>
        <taxon>Bacilli</taxon>
        <taxon>Bacillales</taxon>
        <taxon>Guptibacillaceae</taxon>
        <taxon>Exobacillus</taxon>
    </lineage>
</organism>
<dbReference type="Pfam" id="PF12746">
    <property type="entry name" value="GNAT_acetyltran"/>
    <property type="match status" value="1"/>
</dbReference>
<gene>
    <name evidence="2" type="ORF">FCL54_08665</name>
</gene>
<evidence type="ECO:0000259" key="1">
    <source>
        <dbReference type="PROSITE" id="PS51186"/>
    </source>
</evidence>
<reference evidence="2 3" key="1">
    <citation type="submission" date="2019-04" db="EMBL/GenBank/DDBJ databases">
        <title>Bacillus caeni sp. nov., a bacterium isolated from mangrove sediment.</title>
        <authorList>
            <person name="Huang H."/>
            <person name="Mo K."/>
            <person name="Hu Y."/>
        </authorList>
    </citation>
    <scope>NUCLEOTIDE SEQUENCE [LARGE SCALE GENOMIC DNA]</scope>
    <source>
        <strain evidence="2 3">HB172195</strain>
    </source>
</reference>
<accession>A0A5R9F664</accession>
<dbReference type="SUPFAM" id="SSF55729">
    <property type="entry name" value="Acyl-CoA N-acyltransferases (Nat)"/>
    <property type="match status" value="1"/>
</dbReference>
<name>A0A5R9F664_9BACL</name>
<feature type="domain" description="N-acetyltransferase" evidence="1">
    <location>
        <begin position="131"/>
        <end position="268"/>
    </location>
</feature>
<dbReference type="InterPro" id="IPR016181">
    <property type="entry name" value="Acyl_CoA_acyltransferase"/>
</dbReference>
<dbReference type="GO" id="GO:0016747">
    <property type="term" value="F:acyltransferase activity, transferring groups other than amino-acyl groups"/>
    <property type="evidence" value="ECO:0007669"/>
    <property type="project" value="InterPro"/>
</dbReference>
<dbReference type="InterPro" id="IPR027365">
    <property type="entry name" value="GNAT_acetyltra_YdfB-like"/>
</dbReference>
<proteinExistence type="predicted"/>